<reference evidence="2 3" key="1">
    <citation type="submission" date="2024-09" db="EMBL/GenBank/DDBJ databases">
        <authorList>
            <person name="Sun Q."/>
            <person name="Mori K."/>
        </authorList>
    </citation>
    <scope>NUCLEOTIDE SEQUENCE [LARGE SCALE GENOMIC DNA]</scope>
    <source>
        <strain evidence="2 3">JCM 4557</strain>
    </source>
</reference>
<dbReference type="Gene3D" id="3.30.450.180">
    <property type="match status" value="1"/>
</dbReference>
<dbReference type="SMART" id="SM00530">
    <property type="entry name" value="HTH_XRE"/>
    <property type="match status" value="1"/>
</dbReference>
<dbReference type="Proteomes" id="UP001589887">
    <property type="component" value="Unassembled WGS sequence"/>
</dbReference>
<feature type="domain" description="HTH cro/C1-type" evidence="1">
    <location>
        <begin position="49"/>
        <end position="102"/>
    </location>
</feature>
<dbReference type="PANTHER" id="PTHR35010">
    <property type="entry name" value="BLL4672 PROTEIN-RELATED"/>
    <property type="match status" value="1"/>
</dbReference>
<proteinExistence type="predicted"/>
<dbReference type="PANTHER" id="PTHR35010:SF2">
    <property type="entry name" value="BLL4672 PROTEIN"/>
    <property type="match status" value="1"/>
</dbReference>
<sequence>MNGVESIERTDDGIGRIDGVGDTHRALGAFLRARRGRISPENVGLAGGRRRRVRGLRREELAQLAGISVDYYVRLEQGRATQPSPEVLDALARALGLDTAERRHLATLAAARRGPAPRARVSPLLQRVLDSMAQLPAFATDHRLDVVAWNGLGAELVGGLAAPARRDPNNARYLFLDPASRVVHPEWRDRAAEAVGQLRVAAGNYPDDAELTALITELSTHSAEFREIWATGEIVMCAAGRKQLRHPVAGLLTLDFETLHVPAAPGETGLVVHVFSAEENTPEAKALAELAAAVADA</sequence>
<name>A0ABV6TF58_9ACTN</name>
<dbReference type="RefSeq" id="WP_394318643.1">
    <property type="nucleotide sequence ID" value="NZ_JBHMQV010000009.1"/>
</dbReference>
<gene>
    <name evidence="2" type="ORF">ACFH04_12000</name>
</gene>
<dbReference type="Gene3D" id="1.10.260.40">
    <property type="entry name" value="lambda repressor-like DNA-binding domains"/>
    <property type="match status" value="1"/>
</dbReference>
<comment type="caution">
    <text evidence="2">The sequence shown here is derived from an EMBL/GenBank/DDBJ whole genome shotgun (WGS) entry which is preliminary data.</text>
</comment>
<keyword evidence="3" id="KW-1185">Reference proteome</keyword>
<evidence type="ECO:0000313" key="2">
    <source>
        <dbReference type="EMBL" id="MFC0844419.1"/>
    </source>
</evidence>
<dbReference type="InterPro" id="IPR001387">
    <property type="entry name" value="Cro/C1-type_HTH"/>
</dbReference>
<protein>
    <submittedName>
        <fullName evidence="2">Helix-turn-helix transcriptional regulator</fullName>
    </submittedName>
</protein>
<evidence type="ECO:0000259" key="1">
    <source>
        <dbReference type="PROSITE" id="PS50943"/>
    </source>
</evidence>
<dbReference type="CDD" id="cd00093">
    <property type="entry name" value="HTH_XRE"/>
    <property type="match status" value="1"/>
</dbReference>
<organism evidence="2 3">
    <name type="scientific">Streptomyces noboritoensis</name>
    <dbReference type="NCBI Taxonomy" id="67337"/>
    <lineage>
        <taxon>Bacteria</taxon>
        <taxon>Bacillati</taxon>
        <taxon>Actinomycetota</taxon>
        <taxon>Actinomycetes</taxon>
        <taxon>Kitasatosporales</taxon>
        <taxon>Streptomycetaceae</taxon>
        <taxon>Streptomyces</taxon>
    </lineage>
</organism>
<dbReference type="Pfam" id="PF13560">
    <property type="entry name" value="HTH_31"/>
    <property type="match status" value="1"/>
</dbReference>
<dbReference type="Pfam" id="PF17765">
    <property type="entry name" value="MLTR_LBD"/>
    <property type="match status" value="1"/>
</dbReference>
<accession>A0ABV6TF58</accession>
<dbReference type="InterPro" id="IPR041413">
    <property type="entry name" value="MLTR_LBD"/>
</dbReference>
<dbReference type="InterPro" id="IPR010982">
    <property type="entry name" value="Lambda_DNA-bd_dom_sf"/>
</dbReference>
<evidence type="ECO:0000313" key="3">
    <source>
        <dbReference type="Proteomes" id="UP001589887"/>
    </source>
</evidence>
<dbReference type="SUPFAM" id="SSF47413">
    <property type="entry name" value="lambda repressor-like DNA-binding domains"/>
    <property type="match status" value="1"/>
</dbReference>
<dbReference type="EMBL" id="JBHMQV010000009">
    <property type="protein sequence ID" value="MFC0844419.1"/>
    <property type="molecule type" value="Genomic_DNA"/>
</dbReference>
<dbReference type="PROSITE" id="PS50943">
    <property type="entry name" value="HTH_CROC1"/>
    <property type="match status" value="1"/>
</dbReference>